<dbReference type="InterPro" id="IPR001314">
    <property type="entry name" value="Peptidase_S1A"/>
</dbReference>
<evidence type="ECO:0000256" key="4">
    <source>
        <dbReference type="ARBA" id="ARBA00022670"/>
    </source>
</evidence>
<keyword evidence="6 12" id="KW-0378">Hydrolase</keyword>
<keyword evidence="10" id="KW-0325">Glycoprotein</keyword>
<dbReference type="InterPro" id="IPR001254">
    <property type="entry name" value="Trypsin_dom"/>
</dbReference>
<protein>
    <recommendedName>
        <fullName evidence="12">CLIP domain-containing serine protease</fullName>
        <ecNumber evidence="12">3.4.21.-</ecNumber>
    </recommendedName>
</protein>
<keyword evidence="5" id="KW-0732">Signal</keyword>
<dbReference type="InterPro" id="IPR009003">
    <property type="entry name" value="Peptidase_S1_PA"/>
</dbReference>
<proteinExistence type="inferred from homology"/>
<dbReference type="InterPro" id="IPR043504">
    <property type="entry name" value="Peptidase_S1_PA_chymotrypsin"/>
</dbReference>
<evidence type="ECO:0000259" key="13">
    <source>
        <dbReference type="PROSITE" id="PS50240"/>
    </source>
</evidence>
<evidence type="ECO:0000256" key="3">
    <source>
        <dbReference type="ARBA" id="ARBA00022588"/>
    </source>
</evidence>
<evidence type="ECO:0000256" key="7">
    <source>
        <dbReference type="ARBA" id="ARBA00022825"/>
    </source>
</evidence>
<evidence type="ECO:0000256" key="11">
    <source>
        <dbReference type="ARBA" id="ARBA00024195"/>
    </source>
</evidence>
<evidence type="ECO:0000256" key="6">
    <source>
        <dbReference type="ARBA" id="ARBA00022801"/>
    </source>
</evidence>
<dbReference type="Pfam" id="PF12032">
    <property type="entry name" value="CLIP"/>
    <property type="match status" value="1"/>
</dbReference>
<keyword evidence="9" id="KW-1015">Disulfide bond</keyword>
<evidence type="ECO:0000256" key="1">
    <source>
        <dbReference type="ARBA" id="ARBA00004613"/>
    </source>
</evidence>
<dbReference type="PROSITE" id="PS50240">
    <property type="entry name" value="TRYPSIN_DOM"/>
    <property type="match status" value="1"/>
</dbReference>
<dbReference type="FunFam" id="2.40.10.10:FF:000028">
    <property type="entry name" value="Serine protease easter"/>
    <property type="match status" value="1"/>
</dbReference>
<reference evidence="14" key="1">
    <citation type="submission" date="2024-04" db="UniProtKB">
        <authorList>
            <consortium name="EnsemblMetazoa"/>
        </authorList>
    </citation>
    <scope>IDENTIFICATION</scope>
    <source>
        <strain evidence="14">EBRO</strain>
    </source>
</reference>
<dbReference type="InterPro" id="IPR038565">
    <property type="entry name" value="CLIP_sf"/>
</dbReference>
<dbReference type="Gene3D" id="3.30.1640.30">
    <property type="match status" value="1"/>
</dbReference>
<dbReference type="InterPro" id="IPR022700">
    <property type="entry name" value="CLIP"/>
</dbReference>
<dbReference type="Proteomes" id="UP000075880">
    <property type="component" value="Unassembled WGS sequence"/>
</dbReference>
<dbReference type="SMART" id="SM00680">
    <property type="entry name" value="CLIP"/>
    <property type="match status" value="1"/>
</dbReference>
<evidence type="ECO:0000313" key="14">
    <source>
        <dbReference type="EnsemblMetazoa" id="ENSAATROPP002101"/>
    </source>
</evidence>
<dbReference type="PANTHER" id="PTHR24260">
    <property type="match status" value="1"/>
</dbReference>
<dbReference type="GO" id="GO:0005576">
    <property type="term" value="C:extracellular region"/>
    <property type="evidence" value="ECO:0007669"/>
    <property type="project" value="UniProtKB-SubCell"/>
</dbReference>
<dbReference type="Pfam" id="PF00089">
    <property type="entry name" value="Trypsin"/>
    <property type="match status" value="1"/>
</dbReference>
<dbReference type="PANTHER" id="PTHR24260:SF136">
    <property type="entry name" value="GH08193P-RELATED"/>
    <property type="match status" value="1"/>
</dbReference>
<dbReference type="GO" id="GO:0045087">
    <property type="term" value="P:innate immune response"/>
    <property type="evidence" value="ECO:0007669"/>
    <property type="project" value="UniProtKB-KW"/>
</dbReference>
<name>A0AAG5CTD9_ANOAO</name>
<dbReference type="SUPFAM" id="SSF50494">
    <property type="entry name" value="Trypsin-like serine proteases"/>
    <property type="match status" value="1"/>
</dbReference>
<comment type="domain">
    <text evidence="12">The clip domain consists of 35-55 residues which are 'knitted' together usually by 3 conserved disulfide bonds forming a clip-like compact structure.</text>
</comment>
<dbReference type="GO" id="GO:0006508">
    <property type="term" value="P:proteolysis"/>
    <property type="evidence" value="ECO:0007669"/>
    <property type="project" value="UniProtKB-KW"/>
</dbReference>
<evidence type="ECO:0000256" key="10">
    <source>
        <dbReference type="ARBA" id="ARBA00023180"/>
    </source>
</evidence>
<accession>A0AAG5CTD9</accession>
<evidence type="ECO:0000256" key="5">
    <source>
        <dbReference type="ARBA" id="ARBA00022729"/>
    </source>
</evidence>
<evidence type="ECO:0000256" key="8">
    <source>
        <dbReference type="ARBA" id="ARBA00022859"/>
    </source>
</evidence>
<dbReference type="PRINTS" id="PR00722">
    <property type="entry name" value="CHYMOTRYPSIN"/>
</dbReference>
<dbReference type="AlphaFoldDB" id="A0AAG5CTD9"/>
<comment type="subcellular location">
    <subcellularLocation>
        <location evidence="1 12">Secreted</location>
    </subcellularLocation>
</comment>
<keyword evidence="15" id="KW-1185">Reference proteome</keyword>
<keyword evidence="2 12" id="KW-0964">Secreted</keyword>
<keyword evidence="3" id="KW-0399">Innate immunity</keyword>
<keyword evidence="4 12" id="KW-0645">Protease</keyword>
<evidence type="ECO:0000313" key="15">
    <source>
        <dbReference type="Proteomes" id="UP000075880"/>
    </source>
</evidence>
<keyword evidence="7 12" id="KW-0720">Serine protease</keyword>
<evidence type="ECO:0000256" key="12">
    <source>
        <dbReference type="RuleBase" id="RU366078"/>
    </source>
</evidence>
<dbReference type="SMART" id="SM00020">
    <property type="entry name" value="Tryp_SPc"/>
    <property type="match status" value="1"/>
</dbReference>
<dbReference type="InterPro" id="IPR051333">
    <property type="entry name" value="CLIP_Serine_Protease"/>
</dbReference>
<dbReference type="EC" id="3.4.21.-" evidence="12"/>
<keyword evidence="8" id="KW-0391">Immunity</keyword>
<evidence type="ECO:0000256" key="2">
    <source>
        <dbReference type="ARBA" id="ARBA00022525"/>
    </source>
</evidence>
<evidence type="ECO:0000256" key="9">
    <source>
        <dbReference type="ARBA" id="ARBA00023157"/>
    </source>
</evidence>
<feature type="domain" description="Peptidase S1" evidence="13">
    <location>
        <begin position="148"/>
        <end position="400"/>
    </location>
</feature>
<dbReference type="Gene3D" id="2.40.10.10">
    <property type="entry name" value="Trypsin-like serine proteases"/>
    <property type="match status" value="2"/>
</dbReference>
<dbReference type="GO" id="GO:0004252">
    <property type="term" value="F:serine-type endopeptidase activity"/>
    <property type="evidence" value="ECO:0007669"/>
    <property type="project" value="UniProtKB-UniRule"/>
</dbReference>
<sequence length="413" mass="45182">MAPCISIRAMVPAKIVIRGWLVCVIALGLLEPRVFGGKPLRGHVWVTEEGGRGRCVPVKQCDSILSTLRKEVHTNADSWYVYGNECGRSPDGKSLVCCVQGSSYPGANETNVRLNVESTSQKIPDTTLPESAVSDPVCGLQPSAREIYVHGTSQTIGFHPWTVLLHNGNRPYDTKFPCTGTLIAAQYVLTSAGCVDDVEKRANLTARLGEYDLEATVDCLFLDGDVDAFCAESSYDVNVTEVVIHENGGDIRNDIALLKLSNPVELNEWVFPICLPETHVVEESVIYHAVSWNQNTCDETRRRHKLVSSYNIANQTACGRHLPNGTWHEFVCVSTAGQPFVDLGGALTVTKTIIANDQRSRSVHELVGILSSTLSCANYDGVLAYTKVGPHLEWIRSKMVHPNDKVGTVDTAF</sequence>
<comment type="similarity">
    <text evidence="11 12">Belongs to the peptidase S1 family. CLIP subfamily.</text>
</comment>
<organism evidence="14 15">
    <name type="scientific">Anopheles atroparvus</name>
    <name type="common">European mosquito</name>
    <dbReference type="NCBI Taxonomy" id="41427"/>
    <lineage>
        <taxon>Eukaryota</taxon>
        <taxon>Metazoa</taxon>
        <taxon>Ecdysozoa</taxon>
        <taxon>Arthropoda</taxon>
        <taxon>Hexapoda</taxon>
        <taxon>Insecta</taxon>
        <taxon>Pterygota</taxon>
        <taxon>Neoptera</taxon>
        <taxon>Endopterygota</taxon>
        <taxon>Diptera</taxon>
        <taxon>Nematocera</taxon>
        <taxon>Culicoidea</taxon>
        <taxon>Culicidae</taxon>
        <taxon>Anophelinae</taxon>
        <taxon>Anopheles</taxon>
    </lineage>
</organism>
<dbReference type="EnsemblMetazoa" id="ENSAATROPT002189">
    <property type="protein sequence ID" value="ENSAATROPP002101"/>
    <property type="gene ID" value="ENSAATROPG001718"/>
</dbReference>